<dbReference type="Pfam" id="PF21805">
    <property type="entry name" value="Imm5_like"/>
    <property type="match status" value="1"/>
</dbReference>
<protein>
    <recommendedName>
        <fullName evidence="2">Imm-5-like domain-containing protein</fullName>
    </recommendedName>
</protein>
<dbReference type="EMBL" id="CZKB01000008">
    <property type="protein sequence ID" value="CUR58696.1"/>
    <property type="molecule type" value="Genomic_DNA"/>
</dbReference>
<accession>A0A2P2C9M0</accession>
<dbReference type="InterPro" id="IPR048667">
    <property type="entry name" value="Imm5-like"/>
</dbReference>
<proteinExistence type="predicted"/>
<name>A0A2P2C9M0_9ZZZZ</name>
<feature type="domain" description="Imm-5-like" evidence="2">
    <location>
        <begin position="55"/>
        <end position="137"/>
    </location>
</feature>
<gene>
    <name evidence="3" type="ORF">NOCA1160011</name>
</gene>
<sequence length="217" mass="22954">MGRSSSRLVGGMPGPFAADSRSHRRPSRPHSQDAVSTLLVVAVDHGDHFELTMDELRAVAGFTASGAQQVVGIFEEAAPTDRRPRAAIEAAWAFANGERRTKLQRLTAFDAHRAAKGVAGAAKHAAHAAGDAAGSAYLHPFAKADQLGHILRADAHAACALELLADDPCVGLRHVSRAADRATPLVVEVLRRYPPATVGPSRVSILMKALDDALRAR</sequence>
<dbReference type="AlphaFoldDB" id="A0A2P2C9M0"/>
<evidence type="ECO:0000313" key="3">
    <source>
        <dbReference type="EMBL" id="CUR58696.1"/>
    </source>
</evidence>
<feature type="region of interest" description="Disordered" evidence="1">
    <location>
        <begin position="1"/>
        <end position="33"/>
    </location>
</feature>
<evidence type="ECO:0000259" key="2">
    <source>
        <dbReference type="Pfam" id="PF21805"/>
    </source>
</evidence>
<reference evidence="3" key="1">
    <citation type="submission" date="2015-08" db="EMBL/GenBank/DDBJ databases">
        <authorList>
            <person name="Babu N.S."/>
            <person name="Beckwith C.J."/>
            <person name="Beseler K.G."/>
            <person name="Brison A."/>
            <person name="Carone J.V."/>
            <person name="Caskin T.P."/>
            <person name="Diamond M."/>
            <person name="Durham M.E."/>
            <person name="Foxe J.M."/>
            <person name="Go M."/>
            <person name="Henderson B.A."/>
            <person name="Jones I.B."/>
            <person name="McGettigan J.A."/>
            <person name="Micheletti S.J."/>
            <person name="Nasrallah M.E."/>
            <person name="Ortiz D."/>
            <person name="Piller C.R."/>
            <person name="Privatt S.R."/>
            <person name="Schneider S.L."/>
            <person name="Sharp S."/>
            <person name="Smith T.C."/>
            <person name="Stanton J.D."/>
            <person name="Ullery H.E."/>
            <person name="Wilson R.J."/>
            <person name="Serrano M.G."/>
            <person name="Buck G."/>
            <person name="Lee V."/>
            <person name="Wang Y."/>
            <person name="Carvalho R."/>
            <person name="Voegtly L."/>
            <person name="Shi R."/>
            <person name="Duckworth R."/>
            <person name="Johnson A."/>
            <person name="Loviza R."/>
            <person name="Walstead R."/>
            <person name="Shah Z."/>
            <person name="Kiflezghi M."/>
            <person name="Wade K."/>
            <person name="Ball S.L."/>
            <person name="Bradley K.W."/>
            <person name="Asai D.J."/>
            <person name="Bowman C.A."/>
            <person name="Russell D.A."/>
            <person name="Pope W.H."/>
            <person name="Jacobs-Sera D."/>
            <person name="Hendrix R.W."/>
            <person name="Hatfull G.F."/>
        </authorList>
    </citation>
    <scope>NUCLEOTIDE SEQUENCE</scope>
</reference>
<evidence type="ECO:0000256" key="1">
    <source>
        <dbReference type="SAM" id="MobiDB-lite"/>
    </source>
</evidence>
<organism evidence="3">
    <name type="scientific">metagenome</name>
    <dbReference type="NCBI Taxonomy" id="256318"/>
    <lineage>
        <taxon>unclassified sequences</taxon>
        <taxon>metagenomes</taxon>
    </lineage>
</organism>